<dbReference type="NCBIfam" id="TIGR02913">
    <property type="entry name" value="HAF_rpt"/>
    <property type="match status" value="1"/>
</dbReference>
<keyword evidence="2" id="KW-1185">Reference proteome</keyword>
<dbReference type="EMBL" id="SOCP01000014">
    <property type="protein sequence ID" value="TDV44154.1"/>
    <property type="molecule type" value="Genomic_DNA"/>
</dbReference>
<name>A0A4R7V5R3_9PSEU</name>
<accession>A0A4R7V5R3</accession>
<sequence>MSELFLLHGKVNTMRRRSDVIRRAAAVTAALVMTTGMAAGTWVPAAAEPAAARWDVVMLEQWSPDAINVASFIDDRGVIIGTNTTAETLRVVRWGLDGHVVALDPTPPGTRFAWPTDLNSRGEVSGFTDPVSGTERPVRWDARGHLTVLPTLTGGGTALANGIADDGTVVGSSTAADGIHGHAVRWTPGGSVVDLGTLPGTDNSGAWRVSDHGVIVGSTMSGDGPQNGIRWSRHGELTDLGVAVIEAVNDNGDVVGWTGSGLRPPQQAVRWDARAVAITCETPSGESATAIGINNRGTAIGNTTYTAYPVALRWDRVGHVTLFATPPSVDSGTVSDINDRDEAVGTVHDAATDTSHAAFWDAHGVFTDLGVPPGFVASSAHAVDDRGDIIGDAIASDGTGQPVLWRARRHTM</sequence>
<dbReference type="AlphaFoldDB" id="A0A4R7V5R3"/>
<comment type="caution">
    <text evidence="1">The sequence shown here is derived from an EMBL/GenBank/DDBJ whole genome shotgun (WGS) entry which is preliminary data.</text>
</comment>
<evidence type="ECO:0000313" key="1">
    <source>
        <dbReference type="EMBL" id="TDV44154.1"/>
    </source>
</evidence>
<evidence type="ECO:0000313" key="2">
    <source>
        <dbReference type="Proteomes" id="UP000294927"/>
    </source>
</evidence>
<dbReference type="InterPro" id="IPR014262">
    <property type="entry name" value="HAF_rpt"/>
</dbReference>
<dbReference type="Proteomes" id="UP000294927">
    <property type="component" value="Unassembled WGS sequence"/>
</dbReference>
<protein>
    <submittedName>
        <fullName evidence="1">Putative HAF family extracellular repeat protein</fullName>
    </submittedName>
</protein>
<organism evidence="1 2">
    <name type="scientific">Actinophytocola oryzae</name>
    <dbReference type="NCBI Taxonomy" id="502181"/>
    <lineage>
        <taxon>Bacteria</taxon>
        <taxon>Bacillati</taxon>
        <taxon>Actinomycetota</taxon>
        <taxon>Actinomycetes</taxon>
        <taxon>Pseudonocardiales</taxon>
        <taxon>Pseudonocardiaceae</taxon>
    </lineage>
</organism>
<reference evidence="1 2" key="1">
    <citation type="submission" date="2019-03" db="EMBL/GenBank/DDBJ databases">
        <title>Genomic Encyclopedia of Archaeal and Bacterial Type Strains, Phase II (KMG-II): from individual species to whole genera.</title>
        <authorList>
            <person name="Goeker M."/>
        </authorList>
    </citation>
    <scope>NUCLEOTIDE SEQUENCE [LARGE SCALE GENOMIC DNA]</scope>
    <source>
        <strain evidence="1 2">DSM 45499</strain>
    </source>
</reference>
<gene>
    <name evidence="1" type="ORF">CLV71_11463</name>
</gene>
<proteinExistence type="predicted"/>